<dbReference type="SUPFAM" id="SSF53756">
    <property type="entry name" value="UDP-Glycosyltransferase/glycogen phosphorylase"/>
    <property type="match status" value="1"/>
</dbReference>
<dbReference type="Pfam" id="PF13579">
    <property type="entry name" value="Glyco_trans_4_4"/>
    <property type="match status" value="1"/>
</dbReference>
<dbReference type="RefSeq" id="WP_061333704.1">
    <property type="nucleotide sequence ID" value="NZ_LOCO01000035.1"/>
</dbReference>
<dbReference type="AlphaFoldDB" id="A0A137S1V2"/>
<dbReference type="PATRIC" id="fig|1306954.6.peg.2782"/>
<protein>
    <submittedName>
        <fullName evidence="5">Glycosyltransferase</fullName>
    </submittedName>
</protein>
<feature type="domain" description="Glycosyltransferase subfamily 4-like N-terminal" evidence="4">
    <location>
        <begin position="53"/>
        <end position="165"/>
    </location>
</feature>
<keyword evidence="3 5" id="KW-0808">Transferase</keyword>
<keyword evidence="6" id="KW-1185">Reference proteome</keyword>
<reference evidence="6" key="1">
    <citation type="submission" date="2015-12" db="EMBL/GenBank/DDBJ databases">
        <authorList>
            <person name="Lima A."/>
            <person name="Farahani Zayas N."/>
            <person name="Castro Da Silva M.A."/>
            <person name="Cabral A."/>
            <person name="Pessatti M.L."/>
        </authorList>
    </citation>
    <scope>NUCLEOTIDE SEQUENCE [LARGE SCALE GENOMIC DNA]</scope>
    <source>
        <strain evidence="6">LAMA 842</strain>
    </source>
</reference>
<dbReference type="EMBL" id="LOCO01000035">
    <property type="protein sequence ID" value="KXO06413.1"/>
    <property type="molecule type" value="Genomic_DNA"/>
</dbReference>
<proteinExistence type="inferred from homology"/>
<accession>A0A137S1V2</accession>
<dbReference type="Proteomes" id="UP000070282">
    <property type="component" value="Unassembled WGS sequence"/>
</dbReference>
<dbReference type="InterPro" id="IPR028098">
    <property type="entry name" value="Glyco_trans_4-like_N"/>
</dbReference>
<name>A0A137S1V2_9GAMM</name>
<comment type="similarity">
    <text evidence="1">Belongs to the glycosyltransferase group 1 family. Glycosyltransferase 4 subfamily.</text>
</comment>
<gene>
    <name evidence="5" type="ORF">J122_3946</name>
</gene>
<evidence type="ECO:0000313" key="5">
    <source>
        <dbReference type="EMBL" id="KXO06413.1"/>
    </source>
</evidence>
<dbReference type="PANTHER" id="PTHR12526">
    <property type="entry name" value="GLYCOSYLTRANSFERASE"/>
    <property type="match status" value="1"/>
</dbReference>
<dbReference type="CDD" id="cd03801">
    <property type="entry name" value="GT4_PimA-like"/>
    <property type="match status" value="1"/>
</dbReference>
<evidence type="ECO:0000256" key="2">
    <source>
        <dbReference type="ARBA" id="ARBA00022676"/>
    </source>
</evidence>
<evidence type="ECO:0000256" key="3">
    <source>
        <dbReference type="ARBA" id="ARBA00022679"/>
    </source>
</evidence>
<dbReference type="Pfam" id="PF13692">
    <property type="entry name" value="Glyco_trans_1_4"/>
    <property type="match status" value="1"/>
</dbReference>
<dbReference type="GO" id="GO:0016757">
    <property type="term" value="F:glycosyltransferase activity"/>
    <property type="evidence" value="ECO:0007669"/>
    <property type="project" value="UniProtKB-KW"/>
</dbReference>
<evidence type="ECO:0000259" key="4">
    <source>
        <dbReference type="Pfam" id="PF13579"/>
    </source>
</evidence>
<keyword evidence="2" id="KW-0328">Glycosyltransferase</keyword>
<comment type="caution">
    <text evidence="5">The sequence shown here is derived from an EMBL/GenBank/DDBJ whole genome shotgun (WGS) entry which is preliminary data.</text>
</comment>
<dbReference type="Gene3D" id="3.40.50.2000">
    <property type="entry name" value="Glycogen Phosphorylase B"/>
    <property type="match status" value="2"/>
</dbReference>
<sequence>MKVLLLSKYPRMGASSRLRSLQYLPALGGEGIEVTVSSLFDDEYLTELYARGRRSKSRSLMSYLKRFFVLLTVFRYDVLWVEYEVFPYLPAFAERLLRLLGKPYVVDYDDAVFHNYDRSGSWLIRAFLGKKIDAVMRNAACVVAGNEYLALRARKAGARRIERIPTVVDRERYQSVKPDQRKKPVIGWIGSPSTQRYIVDIRDALKRVCDETGACLLLVGATDSVREQLPGIPVDVVRWTEESEAALVAQMNVGMMPLEDGPWEKGKCGYKLIQYMACGVPVVASPVGVNVEIVNENHCGQLAESVTEWAEALTGILRSRPRQSELGMAGRKAVEQKYSLQVQAPVLAGILRRAAQRGNS</sequence>
<evidence type="ECO:0000256" key="1">
    <source>
        <dbReference type="ARBA" id="ARBA00009481"/>
    </source>
</evidence>
<evidence type="ECO:0000313" key="6">
    <source>
        <dbReference type="Proteomes" id="UP000070282"/>
    </source>
</evidence>
<dbReference type="PANTHER" id="PTHR12526:SF640">
    <property type="entry name" value="COLANIC ACID BIOSYNTHESIS GLYCOSYLTRANSFERASE WCAL-RELATED"/>
    <property type="match status" value="1"/>
</dbReference>
<organism evidence="5 6">
    <name type="scientific">Marinobacter excellens LAMA 842</name>
    <dbReference type="NCBI Taxonomy" id="1306954"/>
    <lineage>
        <taxon>Bacteria</taxon>
        <taxon>Pseudomonadati</taxon>
        <taxon>Pseudomonadota</taxon>
        <taxon>Gammaproteobacteria</taxon>
        <taxon>Pseudomonadales</taxon>
        <taxon>Marinobacteraceae</taxon>
        <taxon>Marinobacter</taxon>
    </lineage>
</organism>